<sequence length="54" mass="5873">MTTFDNTAFDATTAFDGTAFDARPVGYGPAELTTFDLESFMAFATNLKPTHHPN</sequence>
<name>X1FK06_9ZZZZ</name>
<proteinExistence type="predicted"/>
<dbReference type="AlphaFoldDB" id="X1FK06"/>
<evidence type="ECO:0000313" key="1">
    <source>
        <dbReference type="EMBL" id="GAH45971.1"/>
    </source>
</evidence>
<organism evidence="1">
    <name type="scientific">marine sediment metagenome</name>
    <dbReference type="NCBI Taxonomy" id="412755"/>
    <lineage>
        <taxon>unclassified sequences</taxon>
        <taxon>metagenomes</taxon>
        <taxon>ecological metagenomes</taxon>
    </lineage>
</organism>
<gene>
    <name evidence="1" type="ORF">S03H2_12180</name>
</gene>
<dbReference type="EMBL" id="BARU01006204">
    <property type="protein sequence ID" value="GAH45971.1"/>
    <property type="molecule type" value="Genomic_DNA"/>
</dbReference>
<reference evidence="1" key="1">
    <citation type="journal article" date="2014" name="Front. Microbiol.">
        <title>High frequency of phylogenetically diverse reductive dehalogenase-homologous genes in deep subseafloor sedimentary metagenomes.</title>
        <authorList>
            <person name="Kawai M."/>
            <person name="Futagami T."/>
            <person name="Toyoda A."/>
            <person name="Takaki Y."/>
            <person name="Nishi S."/>
            <person name="Hori S."/>
            <person name="Arai W."/>
            <person name="Tsubouchi T."/>
            <person name="Morono Y."/>
            <person name="Uchiyama I."/>
            <person name="Ito T."/>
            <person name="Fujiyama A."/>
            <person name="Inagaki F."/>
            <person name="Takami H."/>
        </authorList>
    </citation>
    <scope>NUCLEOTIDE SEQUENCE</scope>
    <source>
        <strain evidence="1">Expedition CK06-06</strain>
    </source>
</reference>
<protein>
    <submittedName>
        <fullName evidence="1">Uncharacterized protein</fullName>
    </submittedName>
</protein>
<accession>X1FK06</accession>
<comment type="caution">
    <text evidence="1">The sequence shown here is derived from an EMBL/GenBank/DDBJ whole genome shotgun (WGS) entry which is preliminary data.</text>
</comment>